<reference evidence="2 3" key="1">
    <citation type="submission" date="2019-07" db="EMBL/GenBank/DDBJ databases">
        <title>The draft genome sequence of Aquimarina algiphila M91.</title>
        <authorList>
            <person name="Meng X."/>
        </authorList>
    </citation>
    <scope>NUCLEOTIDE SEQUENCE [LARGE SCALE GENOMIC DNA]</scope>
    <source>
        <strain evidence="2 3">M91</strain>
    </source>
</reference>
<sequence>MIEKFEYKFTQIASLLGDKSRSVMLWCLLDGRAYTAMELSICADISAQSASNHLKKLIEANLLQVEKQGRHRYYRYANAEVAQVIESMAGLVPLEDKYERTKKPKHNDITYARTCYDHLAGEIGVKVTDALLKNGILEIEAKIYRVTRIGKKWFQDLSIDVDSLQLQKRSFAHPCLDWSERRHHLAGALGSSLLTTMLHNDWIRRKKDSREVVVTAKGEIELKARLNIEL</sequence>
<dbReference type="GO" id="GO:0046686">
    <property type="term" value="P:response to cadmium ion"/>
    <property type="evidence" value="ECO:0007669"/>
    <property type="project" value="TreeGrafter"/>
</dbReference>
<dbReference type="InterPro" id="IPR052543">
    <property type="entry name" value="HTH_Metal-responsive_Reg"/>
</dbReference>
<dbReference type="Proteomes" id="UP000318833">
    <property type="component" value="Unassembled WGS sequence"/>
</dbReference>
<dbReference type="GO" id="GO:0010288">
    <property type="term" value="P:response to lead ion"/>
    <property type="evidence" value="ECO:0007669"/>
    <property type="project" value="TreeGrafter"/>
</dbReference>
<accession>A0A554VFZ3</accession>
<dbReference type="GO" id="GO:0003700">
    <property type="term" value="F:DNA-binding transcription factor activity"/>
    <property type="evidence" value="ECO:0007669"/>
    <property type="project" value="InterPro"/>
</dbReference>
<dbReference type="SMART" id="SM00418">
    <property type="entry name" value="HTH_ARSR"/>
    <property type="match status" value="1"/>
</dbReference>
<dbReference type="PANTHER" id="PTHR39168:SF1">
    <property type="entry name" value="TRANSCRIPTIONAL REGULATORY PROTEIN"/>
    <property type="match status" value="1"/>
</dbReference>
<dbReference type="GO" id="GO:0032791">
    <property type="term" value="F:lead ion binding"/>
    <property type="evidence" value="ECO:0007669"/>
    <property type="project" value="TreeGrafter"/>
</dbReference>
<keyword evidence="3" id="KW-1185">Reference proteome</keyword>
<dbReference type="InterPro" id="IPR036390">
    <property type="entry name" value="WH_DNA-bd_sf"/>
</dbReference>
<dbReference type="RefSeq" id="WP_109436925.1">
    <property type="nucleotide sequence ID" value="NZ_CANLFO010000005.1"/>
</dbReference>
<dbReference type="Gene3D" id="1.10.10.10">
    <property type="entry name" value="Winged helix-like DNA-binding domain superfamily/Winged helix DNA-binding domain"/>
    <property type="match status" value="1"/>
</dbReference>
<comment type="caution">
    <text evidence="2">The sequence shown here is derived from an EMBL/GenBank/DDBJ whole genome shotgun (WGS) entry which is preliminary data.</text>
</comment>
<dbReference type="CDD" id="cd00090">
    <property type="entry name" value="HTH_ARSR"/>
    <property type="match status" value="1"/>
</dbReference>
<dbReference type="SUPFAM" id="SSF46785">
    <property type="entry name" value="Winged helix' DNA-binding domain"/>
    <property type="match status" value="1"/>
</dbReference>
<dbReference type="EMBL" id="VLNR01000048">
    <property type="protein sequence ID" value="TSE06239.1"/>
    <property type="molecule type" value="Genomic_DNA"/>
</dbReference>
<protein>
    <submittedName>
        <fullName evidence="2">Helix-turn-helix transcriptional regulator</fullName>
    </submittedName>
</protein>
<dbReference type="GO" id="GO:0003677">
    <property type="term" value="F:DNA binding"/>
    <property type="evidence" value="ECO:0007669"/>
    <property type="project" value="TreeGrafter"/>
</dbReference>
<name>A0A554VFZ3_9FLAO</name>
<dbReference type="OrthoDB" id="9797716at2"/>
<dbReference type="InterPro" id="IPR001845">
    <property type="entry name" value="HTH_ArsR_DNA-bd_dom"/>
</dbReference>
<dbReference type="InterPro" id="IPR011991">
    <property type="entry name" value="ArsR-like_HTH"/>
</dbReference>
<organism evidence="2 3">
    <name type="scientific">Aquimarina algiphila</name>
    <dbReference type="NCBI Taxonomy" id="2047982"/>
    <lineage>
        <taxon>Bacteria</taxon>
        <taxon>Pseudomonadati</taxon>
        <taxon>Bacteroidota</taxon>
        <taxon>Flavobacteriia</taxon>
        <taxon>Flavobacteriales</taxon>
        <taxon>Flavobacteriaceae</taxon>
        <taxon>Aquimarina</taxon>
    </lineage>
</organism>
<dbReference type="PROSITE" id="PS50987">
    <property type="entry name" value="HTH_ARSR_2"/>
    <property type="match status" value="1"/>
</dbReference>
<evidence type="ECO:0000259" key="1">
    <source>
        <dbReference type="PROSITE" id="PS50987"/>
    </source>
</evidence>
<evidence type="ECO:0000313" key="3">
    <source>
        <dbReference type="Proteomes" id="UP000318833"/>
    </source>
</evidence>
<feature type="domain" description="HTH arsR-type" evidence="1">
    <location>
        <begin position="1"/>
        <end position="96"/>
    </location>
</feature>
<dbReference type="GO" id="GO:0097063">
    <property type="term" value="F:cadmium ion sensor activity"/>
    <property type="evidence" value="ECO:0007669"/>
    <property type="project" value="TreeGrafter"/>
</dbReference>
<evidence type="ECO:0000313" key="2">
    <source>
        <dbReference type="EMBL" id="TSE06239.1"/>
    </source>
</evidence>
<gene>
    <name evidence="2" type="ORF">FOF46_20290</name>
</gene>
<dbReference type="AlphaFoldDB" id="A0A554VFZ3"/>
<dbReference type="InterPro" id="IPR036388">
    <property type="entry name" value="WH-like_DNA-bd_sf"/>
</dbReference>
<dbReference type="PANTHER" id="PTHR39168">
    <property type="entry name" value="TRANSCRIPTIONAL REGULATOR-RELATED"/>
    <property type="match status" value="1"/>
</dbReference>
<proteinExistence type="predicted"/>